<name>A0A8T2JTZ0_9PIPI</name>
<dbReference type="InterPro" id="IPR056364">
    <property type="entry name" value="WDR62-MABP1_CC"/>
</dbReference>
<evidence type="ECO:0000259" key="1">
    <source>
        <dbReference type="Pfam" id="PF24795"/>
    </source>
</evidence>
<organism evidence="2 3">
    <name type="scientific">Hymenochirus boettgeri</name>
    <name type="common">Congo dwarf clawed frog</name>
    <dbReference type="NCBI Taxonomy" id="247094"/>
    <lineage>
        <taxon>Eukaryota</taxon>
        <taxon>Metazoa</taxon>
        <taxon>Chordata</taxon>
        <taxon>Craniata</taxon>
        <taxon>Vertebrata</taxon>
        <taxon>Euteleostomi</taxon>
        <taxon>Amphibia</taxon>
        <taxon>Batrachia</taxon>
        <taxon>Anura</taxon>
        <taxon>Pipoidea</taxon>
        <taxon>Pipidae</taxon>
        <taxon>Pipinae</taxon>
        <taxon>Hymenochirus</taxon>
    </lineage>
</organism>
<dbReference type="AlphaFoldDB" id="A0A8T2JTZ0"/>
<reference evidence="2" key="1">
    <citation type="thesis" date="2020" institute="ProQuest LLC" country="789 East Eisenhower Parkway, Ann Arbor, MI, USA">
        <title>Comparative Genomics and Chromosome Evolution.</title>
        <authorList>
            <person name="Mudd A.B."/>
        </authorList>
    </citation>
    <scope>NUCLEOTIDE SEQUENCE</scope>
    <source>
        <strain evidence="2">Female2</strain>
        <tissue evidence="2">Blood</tissue>
    </source>
</reference>
<evidence type="ECO:0000313" key="2">
    <source>
        <dbReference type="EMBL" id="KAG8448709.1"/>
    </source>
</evidence>
<proteinExistence type="predicted"/>
<gene>
    <name evidence="2" type="ORF">GDO86_015687</name>
</gene>
<dbReference type="Proteomes" id="UP000812440">
    <property type="component" value="Chromosome 8_10"/>
</dbReference>
<dbReference type="Pfam" id="PF24795">
    <property type="entry name" value="WDR62-MABP1_CC"/>
    <property type="match status" value="1"/>
</dbReference>
<dbReference type="EMBL" id="JAACNH010000003">
    <property type="protein sequence ID" value="KAG8448709.1"/>
    <property type="molecule type" value="Genomic_DNA"/>
</dbReference>
<accession>A0A8T2JTZ0</accession>
<keyword evidence="3" id="KW-1185">Reference proteome</keyword>
<protein>
    <recommendedName>
        <fullName evidence="1">MABP1/WRD62 coiled-coil domain-containing protein</fullName>
    </recommendedName>
</protein>
<feature type="domain" description="MABP1/WRD62 coiled-coil" evidence="1">
    <location>
        <begin position="15"/>
        <end position="71"/>
    </location>
</feature>
<evidence type="ECO:0000313" key="3">
    <source>
        <dbReference type="Proteomes" id="UP000812440"/>
    </source>
</evidence>
<comment type="caution">
    <text evidence="2">The sequence shown here is derived from an EMBL/GenBank/DDBJ whole genome shotgun (WGS) entry which is preliminary data.</text>
</comment>
<sequence>MCSLSDHNSPGIIFLLGKCEAVVEHLHSAFQKAIDLYSEVDFCNGSVDEKQQLKSLFSVSFNQIRSEMDFLETDQNTNVKSMRNEMK</sequence>